<evidence type="ECO:0000313" key="4">
    <source>
        <dbReference type="EMBL" id="KAK1318226.1"/>
    </source>
</evidence>
<gene>
    <name evidence="4" type="ORF">QJS10_CPB04g00605</name>
</gene>
<dbReference type="PANTHER" id="PTHR13068:SF236">
    <property type="entry name" value="OS02G0749800 PROTEIN"/>
    <property type="match status" value="1"/>
</dbReference>
<accession>A0AAV9EYG9</accession>
<comment type="caution">
    <text evidence="4">The sequence shown here is derived from an EMBL/GenBank/DDBJ whole genome shotgun (WGS) entry which is preliminary data.</text>
</comment>
<dbReference type="EMBL" id="JAUJYO010000004">
    <property type="protein sequence ID" value="KAK1318226.1"/>
    <property type="molecule type" value="Genomic_DNA"/>
</dbReference>
<dbReference type="Gene3D" id="1.25.70.10">
    <property type="entry name" value="Transcription termination factor 3, mitochondrial"/>
    <property type="match status" value="1"/>
</dbReference>
<dbReference type="Proteomes" id="UP001180020">
    <property type="component" value="Unassembled WGS sequence"/>
</dbReference>
<keyword evidence="3" id="KW-0809">Transit peptide</keyword>
<dbReference type="AlphaFoldDB" id="A0AAV9EYG9"/>
<evidence type="ECO:0000256" key="3">
    <source>
        <dbReference type="ARBA" id="ARBA00022946"/>
    </source>
</evidence>
<dbReference type="InterPro" id="IPR003690">
    <property type="entry name" value="MTERF"/>
</dbReference>
<organism evidence="4 5">
    <name type="scientific">Acorus calamus</name>
    <name type="common">Sweet flag</name>
    <dbReference type="NCBI Taxonomy" id="4465"/>
    <lineage>
        <taxon>Eukaryota</taxon>
        <taxon>Viridiplantae</taxon>
        <taxon>Streptophyta</taxon>
        <taxon>Embryophyta</taxon>
        <taxon>Tracheophyta</taxon>
        <taxon>Spermatophyta</taxon>
        <taxon>Magnoliopsida</taxon>
        <taxon>Liliopsida</taxon>
        <taxon>Acoraceae</taxon>
        <taxon>Acorus</taxon>
    </lineage>
</organism>
<protein>
    <submittedName>
        <fullName evidence="4">Uncharacterized protein</fullName>
    </submittedName>
</protein>
<keyword evidence="2" id="KW-0805">Transcription regulation</keyword>
<dbReference type="GO" id="GO:0006353">
    <property type="term" value="P:DNA-templated transcription termination"/>
    <property type="evidence" value="ECO:0007669"/>
    <property type="project" value="UniProtKB-KW"/>
</dbReference>
<reference evidence="4" key="2">
    <citation type="submission" date="2023-06" db="EMBL/GenBank/DDBJ databases">
        <authorList>
            <person name="Ma L."/>
            <person name="Liu K.-W."/>
            <person name="Li Z."/>
            <person name="Hsiao Y.-Y."/>
            <person name="Qi Y."/>
            <person name="Fu T."/>
            <person name="Tang G."/>
            <person name="Zhang D."/>
            <person name="Sun W.-H."/>
            <person name="Liu D.-K."/>
            <person name="Li Y."/>
            <person name="Chen G.-Z."/>
            <person name="Liu X.-D."/>
            <person name="Liao X.-Y."/>
            <person name="Jiang Y.-T."/>
            <person name="Yu X."/>
            <person name="Hao Y."/>
            <person name="Huang J."/>
            <person name="Zhao X.-W."/>
            <person name="Ke S."/>
            <person name="Chen Y.-Y."/>
            <person name="Wu W.-L."/>
            <person name="Hsu J.-L."/>
            <person name="Lin Y.-F."/>
            <person name="Huang M.-D."/>
            <person name="Li C.-Y."/>
            <person name="Huang L."/>
            <person name="Wang Z.-W."/>
            <person name="Zhao X."/>
            <person name="Zhong W.-Y."/>
            <person name="Peng D.-H."/>
            <person name="Ahmad S."/>
            <person name="Lan S."/>
            <person name="Zhang J.-S."/>
            <person name="Tsai W.-C."/>
            <person name="Van De Peer Y."/>
            <person name="Liu Z.-J."/>
        </authorList>
    </citation>
    <scope>NUCLEOTIDE SEQUENCE</scope>
    <source>
        <strain evidence="4">CP</strain>
        <tissue evidence="4">Leaves</tissue>
    </source>
</reference>
<dbReference type="FunFam" id="1.25.70.10:FF:000001">
    <property type="entry name" value="Mitochondrial transcription termination factor-like"/>
    <property type="match status" value="1"/>
</dbReference>
<dbReference type="GO" id="GO:0003676">
    <property type="term" value="F:nucleic acid binding"/>
    <property type="evidence" value="ECO:0007669"/>
    <property type="project" value="InterPro"/>
</dbReference>
<dbReference type="PANTHER" id="PTHR13068">
    <property type="entry name" value="CGI-12 PROTEIN-RELATED"/>
    <property type="match status" value="1"/>
</dbReference>
<keyword evidence="5" id="KW-1185">Reference proteome</keyword>
<evidence type="ECO:0000256" key="1">
    <source>
        <dbReference type="ARBA" id="ARBA00007692"/>
    </source>
</evidence>
<comment type="similarity">
    <text evidence="1">Belongs to the mTERF family.</text>
</comment>
<keyword evidence="2" id="KW-0804">Transcription</keyword>
<evidence type="ECO:0000313" key="5">
    <source>
        <dbReference type="Proteomes" id="UP001180020"/>
    </source>
</evidence>
<evidence type="ECO:0000256" key="2">
    <source>
        <dbReference type="ARBA" id="ARBA00022472"/>
    </source>
</evidence>
<dbReference type="SMART" id="SM00733">
    <property type="entry name" value="Mterf"/>
    <property type="match status" value="5"/>
</dbReference>
<sequence length="335" mass="38170">MLRFLHKNLIQIVRKSDSIETHLCFFQNPSLKSISTTPKGNETPKASDFTVSYLVNSCGLSMDSALRVSKGFQLKTTENPDSVLSFFKNHGFTNTQIAKMIFVRPRLLSSNPDKTLKPKMDFLRDVGFSTPDLISVLSKNPSIWTSSLDNQIVPAYSFLKGILGTDEEVITTTKLSPRLLHNDLHKNIGSKIRVLRDHGVPDSSIVAMIKHRPRVLLNVPLDRFPNAITKTKAMDFKLESLFFYVALGSTLSLSESNWEEKIELYRSFGWSEDDIRSAFKKQPQIMNLSEVKMRKMMDFFLKEPGLGLSVVLNCPHLLTFTWRRRSFRDIQSSMS</sequence>
<dbReference type="Pfam" id="PF02536">
    <property type="entry name" value="mTERF"/>
    <property type="match status" value="2"/>
</dbReference>
<proteinExistence type="inferred from homology"/>
<keyword evidence="2" id="KW-0806">Transcription termination</keyword>
<name>A0AAV9EYG9_ACOCL</name>
<reference evidence="4" key="1">
    <citation type="journal article" date="2023" name="Nat. Commun.">
        <title>Diploid and tetraploid genomes of Acorus and the evolution of monocots.</title>
        <authorList>
            <person name="Ma L."/>
            <person name="Liu K.W."/>
            <person name="Li Z."/>
            <person name="Hsiao Y.Y."/>
            <person name="Qi Y."/>
            <person name="Fu T."/>
            <person name="Tang G.D."/>
            <person name="Zhang D."/>
            <person name="Sun W.H."/>
            <person name="Liu D.K."/>
            <person name="Li Y."/>
            <person name="Chen G.Z."/>
            <person name="Liu X.D."/>
            <person name="Liao X.Y."/>
            <person name="Jiang Y.T."/>
            <person name="Yu X."/>
            <person name="Hao Y."/>
            <person name="Huang J."/>
            <person name="Zhao X.W."/>
            <person name="Ke S."/>
            <person name="Chen Y.Y."/>
            <person name="Wu W.L."/>
            <person name="Hsu J.L."/>
            <person name="Lin Y.F."/>
            <person name="Huang M.D."/>
            <person name="Li C.Y."/>
            <person name="Huang L."/>
            <person name="Wang Z.W."/>
            <person name="Zhao X."/>
            <person name="Zhong W.Y."/>
            <person name="Peng D.H."/>
            <person name="Ahmad S."/>
            <person name="Lan S."/>
            <person name="Zhang J.S."/>
            <person name="Tsai W.C."/>
            <person name="Van de Peer Y."/>
            <person name="Liu Z.J."/>
        </authorList>
    </citation>
    <scope>NUCLEOTIDE SEQUENCE</scope>
    <source>
        <strain evidence="4">CP</strain>
    </source>
</reference>
<dbReference type="InterPro" id="IPR038538">
    <property type="entry name" value="MTERF_sf"/>
</dbReference>